<keyword evidence="4" id="KW-0378">Hydrolase</keyword>
<evidence type="ECO:0000256" key="4">
    <source>
        <dbReference type="ARBA" id="ARBA00022801"/>
    </source>
</evidence>
<evidence type="ECO:0000313" key="9">
    <source>
        <dbReference type="WBParaSite" id="EEL_0000600801-mRNA-1"/>
    </source>
</evidence>
<comment type="subcellular location">
    <subcellularLocation>
        <location evidence="1">Endomembrane system</location>
        <topology evidence="1">Multi-pass membrane protein</topology>
    </subcellularLocation>
</comment>
<feature type="transmembrane region" description="Helical" evidence="7">
    <location>
        <begin position="548"/>
        <end position="566"/>
    </location>
</feature>
<keyword evidence="3 7" id="KW-0812">Transmembrane</keyword>
<dbReference type="PANTHER" id="PTHR12174:SF103">
    <property type="entry name" value="INTRAMEMBRANE PROTEASE (IMPAS) FAMILY"/>
    <property type="match status" value="1"/>
</dbReference>
<dbReference type="Proteomes" id="UP000050640">
    <property type="component" value="Unplaced"/>
</dbReference>
<name>A0A0R3RVA0_9BILA</name>
<dbReference type="GO" id="GO:0030660">
    <property type="term" value="C:Golgi-associated vesicle membrane"/>
    <property type="evidence" value="ECO:0007669"/>
    <property type="project" value="TreeGrafter"/>
</dbReference>
<dbReference type="GO" id="GO:0042500">
    <property type="term" value="F:aspartic endopeptidase activity, intramembrane cleaving"/>
    <property type="evidence" value="ECO:0007669"/>
    <property type="project" value="InterPro"/>
</dbReference>
<evidence type="ECO:0000256" key="5">
    <source>
        <dbReference type="ARBA" id="ARBA00022989"/>
    </source>
</evidence>
<evidence type="ECO:0000256" key="2">
    <source>
        <dbReference type="ARBA" id="ARBA00006859"/>
    </source>
</evidence>
<evidence type="ECO:0000313" key="8">
    <source>
        <dbReference type="Proteomes" id="UP000050640"/>
    </source>
</evidence>
<accession>A0A0R3RVA0</accession>
<feature type="transmembrane region" description="Helical" evidence="7">
    <location>
        <begin position="401"/>
        <end position="425"/>
    </location>
</feature>
<evidence type="ECO:0000256" key="7">
    <source>
        <dbReference type="SAM" id="Phobius"/>
    </source>
</evidence>
<evidence type="ECO:0000256" key="3">
    <source>
        <dbReference type="ARBA" id="ARBA00022692"/>
    </source>
</evidence>
<dbReference type="GO" id="GO:0098553">
    <property type="term" value="C:lumenal side of endoplasmic reticulum membrane"/>
    <property type="evidence" value="ECO:0007669"/>
    <property type="project" value="TreeGrafter"/>
</dbReference>
<dbReference type="SMART" id="SM00730">
    <property type="entry name" value="PSN"/>
    <property type="match status" value="1"/>
</dbReference>
<dbReference type="Pfam" id="PF04258">
    <property type="entry name" value="Peptidase_A22B"/>
    <property type="match status" value="1"/>
</dbReference>
<dbReference type="WBParaSite" id="EEL_0000600801-mRNA-1">
    <property type="protein sequence ID" value="EEL_0000600801-mRNA-1"/>
    <property type="gene ID" value="EEL_0000600801"/>
</dbReference>
<feature type="transmembrane region" description="Helical" evidence="7">
    <location>
        <begin position="202"/>
        <end position="223"/>
    </location>
</feature>
<proteinExistence type="inferred from homology"/>
<dbReference type="InterPro" id="IPR007369">
    <property type="entry name" value="Peptidase_A22B_SPP"/>
</dbReference>
<feature type="transmembrane region" description="Helical" evidence="7">
    <location>
        <begin position="377"/>
        <end position="394"/>
    </location>
</feature>
<feature type="transmembrane region" description="Helical" evidence="7">
    <location>
        <begin position="519"/>
        <end position="542"/>
    </location>
</feature>
<dbReference type="AlphaFoldDB" id="A0A0R3RVA0"/>
<feature type="transmembrane region" description="Helical" evidence="7">
    <location>
        <begin position="490"/>
        <end position="512"/>
    </location>
</feature>
<organism evidence="8 9">
    <name type="scientific">Elaeophora elaphi</name>
    <dbReference type="NCBI Taxonomy" id="1147741"/>
    <lineage>
        <taxon>Eukaryota</taxon>
        <taxon>Metazoa</taxon>
        <taxon>Ecdysozoa</taxon>
        <taxon>Nematoda</taxon>
        <taxon>Chromadorea</taxon>
        <taxon>Rhabditida</taxon>
        <taxon>Spirurina</taxon>
        <taxon>Spiruromorpha</taxon>
        <taxon>Filarioidea</taxon>
        <taxon>Onchocercidae</taxon>
        <taxon>Elaeophora</taxon>
    </lineage>
</organism>
<dbReference type="InterPro" id="IPR006639">
    <property type="entry name" value="Preselin/SPP"/>
</dbReference>
<keyword evidence="8" id="KW-1185">Reference proteome</keyword>
<sequence length="629" mass="71543">MERLTLDDFEEGRGSYDSSYAYLFVKNELTRKEQTFCVNYEQWQTQQIANDVKNAEVLRLGWWGGIVNNTNVCNKGKSVLMEKKAVALNYRLKIEDGRCAIPFIMKNTSFKKALQYEVNELASSHASVAIMLVDKGQKYIAKWADYLFSEFYDPDFNQSTKLPTFFMYRTAFFDEMLNLSNDRSGKELLLQFYRPMNSRWDISMLIVWIIALFCVTVGGYWAALRKIYEEANTFHGSQQIPTADSQVQKSRSWLNNNQTTFSTNCLFIIIVMFIVVGVLMLGFYFRGIMVFIFNIILTTIGTFSIHRCLTALFGSVCKCGHCRICISMNDVTHSVFRRDLFNYDCCTERPLVMSVMIFLCAASFCICWLIFRRHPYAFLLLDFINIAVCIHILKGIRFPNLMWLTVLLMCMFIYDMFMVFITPFLTENGCSVMIEVAAGTDCSKAAGGYPVAPISTGIPEKFPMLFQVPRLSDPMISCIDLEIEKEFHPVILGLGDVIIPGYLICFCFTVDFVVRTRYLYGFISIIGYGIGLFVTFIALTLMEIAQPALIYLIPFTLGPIIMLALIRREFKLLWIGDFAKSEVTNANSHLSQNSAVDTASSGFNSGSNGFDAVTPLPITSPSNANQREI</sequence>
<reference evidence="9" key="1">
    <citation type="submission" date="2016-04" db="UniProtKB">
        <authorList>
            <consortium name="WormBaseParasite"/>
        </authorList>
    </citation>
    <scope>IDENTIFICATION</scope>
</reference>
<dbReference type="GO" id="GO:0033619">
    <property type="term" value="P:membrane protein proteolysis"/>
    <property type="evidence" value="ECO:0007669"/>
    <property type="project" value="TreeGrafter"/>
</dbReference>
<comment type="similarity">
    <text evidence="2">Belongs to the peptidase A22B family.</text>
</comment>
<protein>
    <submittedName>
        <fullName evidence="9">Signal peptide peptidase-like 2B</fullName>
    </submittedName>
</protein>
<dbReference type="PANTHER" id="PTHR12174">
    <property type="entry name" value="SIGNAL PEPTIDE PEPTIDASE"/>
    <property type="match status" value="1"/>
</dbReference>
<evidence type="ECO:0000256" key="1">
    <source>
        <dbReference type="ARBA" id="ARBA00004127"/>
    </source>
</evidence>
<feature type="transmembrane region" description="Helical" evidence="7">
    <location>
        <begin position="351"/>
        <end position="371"/>
    </location>
</feature>
<dbReference type="GO" id="GO:0098554">
    <property type="term" value="C:cytoplasmic side of endoplasmic reticulum membrane"/>
    <property type="evidence" value="ECO:0007669"/>
    <property type="project" value="TreeGrafter"/>
</dbReference>
<evidence type="ECO:0000256" key="6">
    <source>
        <dbReference type="ARBA" id="ARBA00023136"/>
    </source>
</evidence>
<feature type="transmembrane region" description="Helical" evidence="7">
    <location>
        <begin position="261"/>
        <end position="285"/>
    </location>
</feature>
<dbReference type="GO" id="GO:0005765">
    <property type="term" value="C:lysosomal membrane"/>
    <property type="evidence" value="ECO:0007669"/>
    <property type="project" value="TreeGrafter"/>
</dbReference>
<keyword evidence="6 7" id="KW-0472">Membrane</keyword>
<keyword evidence="5 7" id="KW-1133">Transmembrane helix</keyword>
<dbReference type="STRING" id="1147741.A0A0R3RVA0"/>